<keyword evidence="6" id="KW-0418">Kinase</keyword>
<dbReference type="PANTHER" id="PTHR18964">
    <property type="entry name" value="ROK (REPRESSOR, ORF, KINASE) FAMILY"/>
    <property type="match status" value="1"/>
</dbReference>
<evidence type="ECO:0000256" key="6">
    <source>
        <dbReference type="ARBA" id="ARBA00022777"/>
    </source>
</evidence>
<protein>
    <recommendedName>
        <fullName evidence="3">Glucokinase</fullName>
        <ecNumber evidence="2">2.7.1.2</ecNumber>
    </recommendedName>
    <alternativeName>
        <fullName evidence="8">Glucose kinase</fullName>
    </alternativeName>
</protein>
<dbReference type="GO" id="GO:0006096">
    <property type="term" value="P:glycolytic process"/>
    <property type="evidence" value="ECO:0007669"/>
    <property type="project" value="InterPro"/>
</dbReference>
<dbReference type="PANTHER" id="PTHR18964:SF149">
    <property type="entry name" value="BIFUNCTIONAL UDP-N-ACETYLGLUCOSAMINE 2-EPIMERASE_N-ACETYLMANNOSAMINE KINASE"/>
    <property type="match status" value="1"/>
</dbReference>
<dbReference type="PROSITE" id="PS01125">
    <property type="entry name" value="ROK"/>
    <property type="match status" value="1"/>
</dbReference>
<evidence type="ECO:0000313" key="10">
    <source>
        <dbReference type="Proteomes" id="UP000215137"/>
    </source>
</evidence>
<evidence type="ECO:0000313" key="9">
    <source>
        <dbReference type="EMBL" id="ASV69010.1"/>
    </source>
</evidence>
<dbReference type="AlphaFoldDB" id="A0A248TLN9"/>
<keyword evidence="10" id="KW-1185">Reference proteome</keyword>
<dbReference type="InterPro" id="IPR043129">
    <property type="entry name" value="ATPase_NBD"/>
</dbReference>
<proteinExistence type="inferred from homology"/>
<dbReference type="NCBIfam" id="TIGR00744">
    <property type="entry name" value="ROK_glcA_fam"/>
    <property type="match status" value="1"/>
</dbReference>
<evidence type="ECO:0000256" key="5">
    <source>
        <dbReference type="ARBA" id="ARBA00022741"/>
    </source>
</evidence>
<evidence type="ECO:0000256" key="2">
    <source>
        <dbReference type="ARBA" id="ARBA00012323"/>
    </source>
</evidence>
<dbReference type="GO" id="GO:0005524">
    <property type="term" value="F:ATP binding"/>
    <property type="evidence" value="ECO:0007669"/>
    <property type="project" value="UniProtKB-KW"/>
</dbReference>
<dbReference type="KEGG" id="bko:CKF48_17925"/>
<evidence type="ECO:0000256" key="1">
    <source>
        <dbReference type="ARBA" id="ARBA00006479"/>
    </source>
</evidence>
<evidence type="ECO:0000256" key="7">
    <source>
        <dbReference type="ARBA" id="ARBA00022840"/>
    </source>
</evidence>
<dbReference type="GO" id="GO:0005737">
    <property type="term" value="C:cytoplasm"/>
    <property type="evidence" value="ECO:0007669"/>
    <property type="project" value="InterPro"/>
</dbReference>
<name>A0A248TLN9_9BACI</name>
<dbReference type="GO" id="GO:0004340">
    <property type="term" value="F:glucokinase activity"/>
    <property type="evidence" value="ECO:0007669"/>
    <property type="project" value="UniProtKB-EC"/>
</dbReference>
<dbReference type="EMBL" id="CP022983">
    <property type="protein sequence ID" value="ASV69010.1"/>
    <property type="molecule type" value="Genomic_DNA"/>
</dbReference>
<dbReference type="InterPro" id="IPR049874">
    <property type="entry name" value="ROK_cs"/>
</dbReference>
<dbReference type="EC" id="2.7.1.2" evidence="2"/>
<accession>A0A248TLN9</accession>
<keyword evidence="7" id="KW-0067">ATP-binding</keyword>
<evidence type="ECO:0000256" key="4">
    <source>
        <dbReference type="ARBA" id="ARBA00022679"/>
    </source>
</evidence>
<keyword evidence="4" id="KW-0808">Transferase</keyword>
<reference evidence="9 10" key="1">
    <citation type="submission" date="2017-08" db="EMBL/GenBank/DDBJ databases">
        <title>Complete Genome Sequence of Bacillus kochii Oregon-R-modENCODE STRAIN BDGP4, isolated from Drosophila melanogaster gut.</title>
        <authorList>
            <person name="Wan K.H."/>
            <person name="Yu C."/>
            <person name="Park S."/>
            <person name="Hammonds A.S."/>
            <person name="Booth B.W."/>
            <person name="Celniker S.E."/>
        </authorList>
    </citation>
    <scope>NUCLEOTIDE SEQUENCE [LARGE SCALE GENOMIC DNA]</scope>
    <source>
        <strain evidence="9 10">BDGP4</strain>
    </source>
</reference>
<keyword evidence="5" id="KW-0547">Nucleotide-binding</keyword>
<organism evidence="9 10">
    <name type="scientific">Cytobacillus kochii</name>
    <dbReference type="NCBI Taxonomy" id="859143"/>
    <lineage>
        <taxon>Bacteria</taxon>
        <taxon>Bacillati</taxon>
        <taxon>Bacillota</taxon>
        <taxon>Bacilli</taxon>
        <taxon>Bacillales</taxon>
        <taxon>Bacillaceae</taxon>
        <taxon>Cytobacillus</taxon>
    </lineage>
</organism>
<comment type="similarity">
    <text evidence="1">Belongs to the ROK (NagC/XylR) family.</text>
</comment>
<sequence length="323" mass="34306">MLITSLGGVVLFVGVDIGGTTIKFAFVNENGDIHLKWQEMTKQDYTDNSLAEQITTSIEHHRKRAQLKKEQILSVGVGAPGPVDSKNGILLSATNINLSPHYRLQKELSDYMALPVILENDANCAVLGERWVGSATGYKDIVLLTIGTGIGGGIISNGQLMRGNGGSAGEIGHINAVSSYGVRCNCGKWGCLETIASASGIVRVAKEIIHSNKNTLLVDHLSVQNIFHLAGKNDVVAKEVVQRTMKPLGIALANVAAILNPEVIIIGGGVSQAGKLLLEPLQFYYDENLFPEMRGSTLLKLATLGNDAGVVGAAWSAKQLIIG</sequence>
<dbReference type="InterPro" id="IPR000600">
    <property type="entry name" value="ROK"/>
</dbReference>
<evidence type="ECO:0000256" key="8">
    <source>
        <dbReference type="ARBA" id="ARBA00032386"/>
    </source>
</evidence>
<dbReference type="SUPFAM" id="SSF53067">
    <property type="entry name" value="Actin-like ATPase domain"/>
    <property type="match status" value="1"/>
</dbReference>
<dbReference type="Gene3D" id="3.30.420.40">
    <property type="match status" value="2"/>
</dbReference>
<dbReference type="Proteomes" id="UP000215137">
    <property type="component" value="Chromosome"/>
</dbReference>
<evidence type="ECO:0000256" key="3">
    <source>
        <dbReference type="ARBA" id="ARBA00014701"/>
    </source>
</evidence>
<dbReference type="Pfam" id="PF00480">
    <property type="entry name" value="ROK"/>
    <property type="match status" value="1"/>
</dbReference>
<gene>
    <name evidence="9" type="ORF">CKF48_17925</name>
</gene>
<dbReference type="InterPro" id="IPR004654">
    <property type="entry name" value="ROK_glcA"/>
</dbReference>